<evidence type="ECO:0000313" key="3">
    <source>
        <dbReference type="Proteomes" id="UP001428817"/>
    </source>
</evidence>
<protein>
    <submittedName>
        <fullName evidence="2">Class I SAM-dependent methyltransferase</fullName>
    </submittedName>
</protein>
<dbReference type="EMBL" id="BAABJP010000043">
    <property type="protein sequence ID" value="GAA5169792.1"/>
    <property type="molecule type" value="Genomic_DNA"/>
</dbReference>
<proteinExistence type="predicted"/>
<dbReference type="SUPFAM" id="SSF53335">
    <property type="entry name" value="S-adenosyl-L-methionine-dependent methyltransferases"/>
    <property type="match status" value="1"/>
</dbReference>
<dbReference type="Gene3D" id="3.40.50.150">
    <property type="entry name" value="Vaccinia Virus protein VP39"/>
    <property type="match status" value="1"/>
</dbReference>
<accession>A0ABP9R019</accession>
<gene>
    <name evidence="2" type="ORF">GCM10023321_65950</name>
</gene>
<comment type="caution">
    <text evidence="2">The sequence shown here is derived from an EMBL/GenBank/DDBJ whole genome shotgun (WGS) entry which is preliminary data.</text>
</comment>
<dbReference type="InterPro" id="IPR048711">
    <property type="entry name" value="WHD_Rv2258c"/>
</dbReference>
<dbReference type="InterPro" id="IPR053173">
    <property type="entry name" value="SAM-binding_MTase"/>
</dbReference>
<dbReference type="GO" id="GO:0032259">
    <property type="term" value="P:methylation"/>
    <property type="evidence" value="ECO:0007669"/>
    <property type="project" value="UniProtKB-KW"/>
</dbReference>
<dbReference type="InterPro" id="IPR036390">
    <property type="entry name" value="WH_DNA-bd_sf"/>
</dbReference>
<dbReference type="GO" id="GO:0008168">
    <property type="term" value="F:methyltransferase activity"/>
    <property type="evidence" value="ECO:0007669"/>
    <property type="project" value="UniProtKB-KW"/>
</dbReference>
<name>A0ABP9R019_9PSEU</name>
<dbReference type="Gene3D" id="1.10.10.10">
    <property type="entry name" value="Winged helix-like DNA-binding domain superfamily/Winged helix DNA-binding domain"/>
    <property type="match status" value="1"/>
</dbReference>
<dbReference type="Pfam" id="PF13489">
    <property type="entry name" value="Methyltransf_23"/>
    <property type="match status" value="1"/>
</dbReference>
<dbReference type="Pfam" id="PF21320">
    <property type="entry name" value="WHD_Rv2258c"/>
    <property type="match status" value="1"/>
</dbReference>
<dbReference type="CDD" id="cd02440">
    <property type="entry name" value="AdoMet_MTases"/>
    <property type="match status" value="1"/>
</dbReference>
<evidence type="ECO:0000259" key="1">
    <source>
        <dbReference type="Pfam" id="PF21320"/>
    </source>
</evidence>
<organism evidence="2 3">
    <name type="scientific">Pseudonocardia eucalypti</name>
    <dbReference type="NCBI Taxonomy" id="648755"/>
    <lineage>
        <taxon>Bacteria</taxon>
        <taxon>Bacillati</taxon>
        <taxon>Actinomycetota</taxon>
        <taxon>Actinomycetes</taxon>
        <taxon>Pseudonocardiales</taxon>
        <taxon>Pseudonocardiaceae</taxon>
        <taxon>Pseudonocardia</taxon>
    </lineage>
</organism>
<dbReference type="Proteomes" id="UP001428817">
    <property type="component" value="Unassembled WGS sequence"/>
</dbReference>
<dbReference type="SUPFAM" id="SSF46785">
    <property type="entry name" value="Winged helix' DNA-binding domain"/>
    <property type="match status" value="1"/>
</dbReference>
<dbReference type="PANTHER" id="PTHR45128">
    <property type="entry name" value="METHYLTRANSFERASE TYPE 11"/>
    <property type="match status" value="1"/>
</dbReference>
<dbReference type="PANTHER" id="PTHR45128:SF2">
    <property type="entry name" value="METHYLTRANSFERASE DOMAIN-CONTAINING PROTEIN"/>
    <property type="match status" value="1"/>
</dbReference>
<reference evidence="3" key="1">
    <citation type="journal article" date="2019" name="Int. J. Syst. Evol. Microbiol.">
        <title>The Global Catalogue of Microorganisms (GCM) 10K type strain sequencing project: providing services to taxonomists for standard genome sequencing and annotation.</title>
        <authorList>
            <consortium name="The Broad Institute Genomics Platform"/>
            <consortium name="The Broad Institute Genome Sequencing Center for Infectious Disease"/>
            <person name="Wu L."/>
            <person name="Ma J."/>
        </authorList>
    </citation>
    <scope>NUCLEOTIDE SEQUENCE [LARGE SCALE GENOMIC DNA]</scope>
    <source>
        <strain evidence="3">JCM 18303</strain>
    </source>
</reference>
<sequence>MDARPPRPLANQDQTTWEAEMTATESAPVVNPEALEQLVGQVIADAGGALTLPLALLGDRLGLFTTLASSGPVDPAALAARTGLSERYLREWLLAMAAAGYVTYDDGEGETARYRLSAEQAEAFTNPDSPAYVIGACQNLTAATRMLDRLTDAFRTGEGIGWHEHHPDMFVGTERFFRPGYLAHLTGEWIPALTGVPERLTAGGRVADVGCGLGASTIIMAQAYPASEFIGVDYHGPSIELARTRAAEAGVADRVDFRVAGASDLVADPAGGYQLIAFFDCLHDMPDPLGALRAARAAVADDGRVMLVEPMSWDRVGDALNPLGRLLAGASLLVCLPSGLSGPPGAGLGNQAGPRRTCELAREAGFSDARVATSTDFNLVYELSP</sequence>
<keyword evidence="2" id="KW-0808">Transferase</keyword>
<feature type="domain" description="S-adenosylmethionine-dependent methyltransferase Rv2258c-like winged HTH" evidence="1">
    <location>
        <begin position="50"/>
        <end position="125"/>
    </location>
</feature>
<evidence type="ECO:0000313" key="2">
    <source>
        <dbReference type="EMBL" id="GAA5169792.1"/>
    </source>
</evidence>
<keyword evidence="3" id="KW-1185">Reference proteome</keyword>
<keyword evidence="2" id="KW-0489">Methyltransferase</keyword>
<dbReference type="InterPro" id="IPR036388">
    <property type="entry name" value="WH-like_DNA-bd_sf"/>
</dbReference>
<dbReference type="InterPro" id="IPR029063">
    <property type="entry name" value="SAM-dependent_MTases_sf"/>
</dbReference>